<feature type="non-terminal residue" evidence="2">
    <location>
        <position position="894"/>
    </location>
</feature>
<feature type="region of interest" description="Disordered" evidence="1">
    <location>
        <begin position="607"/>
        <end position="627"/>
    </location>
</feature>
<accession>A0A7D9LL18</accession>
<dbReference type="PANTHER" id="PTHR31513:SF2">
    <property type="entry name" value="MRAZ"/>
    <property type="match status" value="1"/>
</dbReference>
<feature type="region of interest" description="Disordered" evidence="1">
    <location>
        <begin position="1"/>
        <end position="27"/>
    </location>
</feature>
<evidence type="ECO:0000256" key="1">
    <source>
        <dbReference type="SAM" id="MobiDB-lite"/>
    </source>
</evidence>
<dbReference type="EMBL" id="CACRXK020020043">
    <property type="protein sequence ID" value="CAB4034347.1"/>
    <property type="molecule type" value="Genomic_DNA"/>
</dbReference>
<organism evidence="2 3">
    <name type="scientific">Paramuricea clavata</name>
    <name type="common">Red gorgonian</name>
    <name type="synonym">Violescent sea-whip</name>
    <dbReference type="NCBI Taxonomy" id="317549"/>
    <lineage>
        <taxon>Eukaryota</taxon>
        <taxon>Metazoa</taxon>
        <taxon>Cnidaria</taxon>
        <taxon>Anthozoa</taxon>
        <taxon>Octocorallia</taxon>
        <taxon>Malacalcyonacea</taxon>
        <taxon>Plexauridae</taxon>
        <taxon>Paramuricea</taxon>
    </lineage>
</organism>
<feature type="compositionally biased region" description="Gly residues" evidence="1">
    <location>
        <begin position="12"/>
        <end position="27"/>
    </location>
</feature>
<dbReference type="PANTHER" id="PTHR31513">
    <property type="entry name" value="EPHRIN TYPE-B RECEPTOR"/>
    <property type="match status" value="1"/>
</dbReference>
<dbReference type="Proteomes" id="UP001152795">
    <property type="component" value="Unassembled WGS sequence"/>
</dbReference>
<reference evidence="2" key="1">
    <citation type="submission" date="2020-04" db="EMBL/GenBank/DDBJ databases">
        <authorList>
            <person name="Alioto T."/>
            <person name="Alioto T."/>
            <person name="Gomez Garrido J."/>
        </authorList>
    </citation>
    <scope>NUCLEOTIDE SEQUENCE</scope>
    <source>
        <strain evidence="2">A484AB</strain>
    </source>
</reference>
<protein>
    <submittedName>
        <fullName evidence="2">Uncharacterized protein</fullName>
    </submittedName>
</protein>
<keyword evidence="3" id="KW-1185">Reference proteome</keyword>
<comment type="caution">
    <text evidence="2">The sequence shown here is derived from an EMBL/GenBank/DDBJ whole genome shotgun (WGS) entry which is preliminary data.</text>
</comment>
<proteinExistence type="predicted"/>
<dbReference type="AlphaFoldDB" id="A0A7D9LL18"/>
<evidence type="ECO:0000313" key="3">
    <source>
        <dbReference type="Proteomes" id="UP001152795"/>
    </source>
</evidence>
<gene>
    <name evidence="2" type="ORF">PACLA_8A052494</name>
</gene>
<evidence type="ECO:0000313" key="2">
    <source>
        <dbReference type="EMBL" id="CAB4034347.1"/>
    </source>
</evidence>
<dbReference type="OrthoDB" id="5965221at2759"/>
<sequence length="894" mass="94480">PGKGADYIPGFQAGGSGGGHGGRGGRGVARILSGPSYGSVFKPLDFGSSGGNSLKERGGVGGGVLFLNISHRVTVNGALLVNGQNALGRYAGGGSAGSIYVVTQRLDGSGKLQANGGNGYNNGHRGGGGGSGGRIAVYYKDNEDYDGIFEAYGGFGNEEYGAAGTIYYDHMTSDNVTKRSLYVNNNGHAPQTERVNELLEPLKLSGGSGGTQSSRTYKAREGITITTSAPPIWLDHYNYLQLYNVFDGRINTLYATTSTSATLTITFSGQTWLQLIRIYPTCTSEYRVSYNVYITRQQRKINLTPSGVSSSGCFNTGVFQDIKVNSEITSIEIKLRALEKYVSLSEIKLFIGRDTGDFNERNIVQDSARTWLVAEDDQSGEFEFDFLHISGSGHVGILPQPSYNGSMVVGEVGGDHTGSLHVGSQQTVNISTQEMTVLPFNIQTYKKSTIVLPEETHVTNGVLVAKGEILGLKQLRIDENGVFNVFPEATLNTEIPSSLKLNSLRIFTGGLFHQSLGDLTVGQLNVTLTDDFVVNAYGTADTSGISVKARKIQLDTSSILTARGRGYLSAQGPGPGVSFLQGGSGAGHGGTGGRGKQTRVGEAYGSVTRPQEFGSGGGRGARDLPGGAGGGVITLQAQVIDIDGTIDVSGSDAQAGAGGGSGGSVQILADRFIGKGRLLCNGGKAVNNGGGGSGGRLSVHCNETEFSGRISALGGASSVEPGGPGTIYRKTGTGYETLRNLEINNGGHVPVDTYLVSRNQYENSGKAWVLVQSIDDLEYDELRLLGGAHASFVLSVKGDVSINKFSGDNTGMLHVQADDRVVIKSAPAEFPSWFRVYERGYLSLPEIVHLNKFLYSQLFIDGKLGYIKDFRIGTGVTVSLGNKVTIPEYYQRNI</sequence>
<name>A0A7D9LL18_PARCT</name>